<dbReference type="InterPro" id="IPR036188">
    <property type="entry name" value="FAD/NAD-bd_sf"/>
</dbReference>
<dbReference type="RefSeq" id="WP_010880098.1">
    <property type="nucleotide sequence ID" value="NC_000918.1"/>
</dbReference>
<evidence type="ECO:0000313" key="4">
    <source>
        <dbReference type="Proteomes" id="UP000000798"/>
    </source>
</evidence>
<feature type="domain" description="Sulfide dehydrogenase [flavocytochrome c] flavoprotein chain central" evidence="2">
    <location>
        <begin position="170"/>
        <end position="278"/>
    </location>
</feature>
<dbReference type="STRING" id="224324.aq_235"/>
<keyword evidence="4" id="KW-1185">Reference proteome</keyword>
<dbReference type="EMBL" id="AE000657">
    <property type="protein sequence ID" value="AAC06556.1"/>
    <property type="molecule type" value="Genomic_DNA"/>
</dbReference>
<dbReference type="eggNOG" id="COG0446">
    <property type="taxonomic scope" value="Bacteria"/>
</dbReference>
<organism evidence="3 4">
    <name type="scientific">Aquifex aeolicus (strain VF5)</name>
    <dbReference type="NCBI Taxonomy" id="224324"/>
    <lineage>
        <taxon>Bacteria</taxon>
        <taxon>Pseudomonadati</taxon>
        <taxon>Aquificota</taxon>
        <taxon>Aquificia</taxon>
        <taxon>Aquificales</taxon>
        <taxon>Aquificaceae</taxon>
        <taxon>Aquifex</taxon>
    </lineage>
</organism>
<evidence type="ECO:0000259" key="1">
    <source>
        <dbReference type="Pfam" id="PF07992"/>
    </source>
</evidence>
<dbReference type="KEGG" id="aae:aq_235"/>
<name>O66600_AQUAE</name>
<dbReference type="EnsemblBacteria" id="AAC06556">
    <property type="protein sequence ID" value="AAC06556"/>
    <property type="gene ID" value="aq_235"/>
</dbReference>
<dbReference type="InParanoid" id="O66600"/>
<proteinExistence type="predicted"/>
<dbReference type="PIR" id="D70321">
    <property type="entry name" value="D70321"/>
</dbReference>
<dbReference type="InterPro" id="IPR023753">
    <property type="entry name" value="FAD/NAD-binding_dom"/>
</dbReference>
<dbReference type="GO" id="GO:0003955">
    <property type="term" value="F:NAD(P)H dehydrogenase (quinone) activity"/>
    <property type="evidence" value="ECO:0000318"/>
    <property type="project" value="GO_Central"/>
</dbReference>
<dbReference type="PANTHER" id="PTHR43755">
    <property type="match status" value="1"/>
</dbReference>
<evidence type="ECO:0000313" key="3">
    <source>
        <dbReference type="EMBL" id="AAC06556.1"/>
    </source>
</evidence>
<reference evidence="3 4" key="1">
    <citation type="journal article" date="1998" name="Nature">
        <title>The complete genome of the hyperthermophilic bacterium Aquifex aeolicus.</title>
        <authorList>
            <person name="Deckert G."/>
            <person name="Warren P.V."/>
            <person name="Gaasterland T."/>
            <person name="Young W.G."/>
            <person name="Lenox A.L."/>
            <person name="Graham D.E."/>
            <person name="Overbeek R."/>
            <person name="Snead M.A."/>
            <person name="Keller M."/>
            <person name="Aujay M."/>
            <person name="Huber R."/>
            <person name="Feldman R.A."/>
            <person name="Short J.M."/>
            <person name="Olson G.J."/>
            <person name="Swanson R.V."/>
        </authorList>
    </citation>
    <scope>NUCLEOTIDE SEQUENCE [LARGE SCALE GENOMIC DNA]</scope>
    <source>
        <strain evidence="3 4">VF5</strain>
    </source>
</reference>
<dbReference type="Proteomes" id="UP000000798">
    <property type="component" value="Chromosome"/>
</dbReference>
<dbReference type="Gene3D" id="3.50.50.60">
    <property type="entry name" value="FAD/NAD(P)-binding domain"/>
    <property type="match status" value="2"/>
</dbReference>
<dbReference type="OrthoDB" id="9802771at2"/>
<accession>O66600</accession>
<dbReference type="InterPro" id="IPR049386">
    <property type="entry name" value="FCSD_central"/>
</dbReference>
<feature type="domain" description="FAD/NAD(P)-binding" evidence="1">
    <location>
        <begin position="37"/>
        <end position="138"/>
    </location>
</feature>
<sequence>MKSFTVDRRNLLLAGGIGLLGVYVSKSLVFGETKGNRVVVLGGGYGGVTTAKYVKKLYPDAEVVLVEKNPMFVSCPLSNLYLVGLVPYEQLCYPYNNLVTKYGVNFVNDEVIGIELDKREVILGNGRLKYDYLVISLGIEYDYEENPALKEVYWSYPPAFRQGSEHLYLKRMLEGFEGESILISVPKMPYRCPSAPYERAALILSYAKKEGLKVHLYFVDENERPPVLTKGFLKAYQDFYKDDATYLTSTKVLEVDPVKKVARTTKGDIKFSMANFIPPMRAPKLLEKAGLLKKGEKWVKVDPMTFETSVKNVFVIGDSAFTYLPKSGYAAHSQGKVVAKVIASRLRKKPWEGELIQQAVCYAMVNLKQAIMMNVEYKYNLKTKEIKKEIYEDDTWKVSTAKRYIEWARGLWRDMFT</sequence>
<dbReference type="PANTHER" id="PTHR43755:SF1">
    <property type="entry name" value="FAD-DEPENDENT PYRIDINE NUCLEOTIDE-DISULPHIDE OXIDOREDUCTASE"/>
    <property type="match status" value="1"/>
</dbReference>
<dbReference type="HOGENOM" id="CLU_030742_0_0_0"/>
<dbReference type="SUPFAM" id="SSF51905">
    <property type="entry name" value="FAD/NAD(P)-binding domain"/>
    <property type="match status" value="2"/>
</dbReference>
<dbReference type="InterPro" id="IPR052541">
    <property type="entry name" value="SQRD"/>
</dbReference>
<dbReference type="Pfam" id="PF07992">
    <property type="entry name" value="Pyr_redox_2"/>
    <property type="match status" value="1"/>
</dbReference>
<protein>
    <submittedName>
        <fullName evidence="3">Sulfide dehydrogenase, flavoprotein subunit</fullName>
    </submittedName>
</protein>
<gene>
    <name evidence="3" type="primary">fccB'</name>
    <name evidence="3" type="ordered locus">aq_235</name>
</gene>
<dbReference type="Pfam" id="PF21706">
    <property type="entry name" value="FCSD_central"/>
    <property type="match status" value="1"/>
</dbReference>
<dbReference type="AlphaFoldDB" id="O66600"/>
<dbReference type="GO" id="GO:0019646">
    <property type="term" value="P:aerobic electron transport chain"/>
    <property type="evidence" value="ECO:0000318"/>
    <property type="project" value="GO_Central"/>
</dbReference>
<evidence type="ECO:0000259" key="2">
    <source>
        <dbReference type="Pfam" id="PF21706"/>
    </source>
</evidence>